<evidence type="ECO:0000256" key="1">
    <source>
        <dbReference type="SAM" id="SignalP"/>
    </source>
</evidence>
<keyword evidence="3" id="KW-0413">Isomerase</keyword>
<feature type="domain" description="Xylose isomerase-like TIM barrel" evidence="2">
    <location>
        <begin position="69"/>
        <end position="287"/>
    </location>
</feature>
<sequence length="324" mass="35304">MAHRGVNRRTFVRAAAGGAAALGAGAALGSAAAPAAAGGRDVLMPRGRVGLQLYSVRDKIAELGFTPVLEELARIGFRQIEFAGYSSPAEPGLTIAKLRRLLEDNGLVAAASHIGLGALLDPDRRQREFEIAAELGMPYIGTASNFPGDTVDEIKAGAERFDAAGAAAAEYGLRIYQHNHSAEFAPTADRPDVRRYDVFLENTDPRLTFFEMDILWAFGGARKYRQQLGDFNPADYVNADPFRYIAFHVKDGVPFDDPQRGHSYQDVVFGDGVIDFRAFFGSLRVKGRPLYLWEQDRAIHEQPDPPGSLGAAETSYDRMVALRG</sequence>
<dbReference type="Gene3D" id="3.20.20.150">
    <property type="entry name" value="Divalent-metal-dependent TIM barrel enzymes"/>
    <property type="match status" value="1"/>
</dbReference>
<keyword evidence="4" id="KW-1185">Reference proteome</keyword>
<feature type="signal peptide" evidence="1">
    <location>
        <begin position="1"/>
        <end position="35"/>
    </location>
</feature>
<dbReference type="InterPro" id="IPR013022">
    <property type="entry name" value="Xyl_isomerase-like_TIM-brl"/>
</dbReference>
<dbReference type="InterPro" id="IPR006311">
    <property type="entry name" value="TAT_signal"/>
</dbReference>
<evidence type="ECO:0000259" key="2">
    <source>
        <dbReference type="Pfam" id="PF01261"/>
    </source>
</evidence>
<dbReference type="AlphaFoldDB" id="A0A2P8DJ66"/>
<dbReference type="InterPro" id="IPR036237">
    <property type="entry name" value="Xyl_isomerase-like_sf"/>
</dbReference>
<dbReference type="PANTHER" id="PTHR12110">
    <property type="entry name" value="HYDROXYPYRUVATE ISOMERASE"/>
    <property type="match status" value="1"/>
</dbReference>
<dbReference type="EMBL" id="PYGE01000023">
    <property type="protein sequence ID" value="PSK97267.1"/>
    <property type="molecule type" value="Genomic_DNA"/>
</dbReference>
<protein>
    <submittedName>
        <fullName evidence="3">Sugar phosphate isomerase/epimerase</fullName>
    </submittedName>
</protein>
<organism evidence="3 4">
    <name type="scientific">Haloactinopolyspora alba</name>
    <dbReference type="NCBI Taxonomy" id="648780"/>
    <lineage>
        <taxon>Bacteria</taxon>
        <taxon>Bacillati</taxon>
        <taxon>Actinomycetota</taxon>
        <taxon>Actinomycetes</taxon>
        <taxon>Jiangellales</taxon>
        <taxon>Jiangellaceae</taxon>
        <taxon>Haloactinopolyspora</taxon>
    </lineage>
</organism>
<dbReference type="RefSeq" id="WP_106539469.1">
    <property type="nucleotide sequence ID" value="NZ_PYGE01000023.1"/>
</dbReference>
<dbReference type="GO" id="GO:0016853">
    <property type="term" value="F:isomerase activity"/>
    <property type="evidence" value="ECO:0007669"/>
    <property type="project" value="UniProtKB-KW"/>
</dbReference>
<keyword evidence="1" id="KW-0732">Signal</keyword>
<dbReference type="OrthoDB" id="9798407at2"/>
<dbReference type="PANTHER" id="PTHR12110:SF41">
    <property type="entry name" value="INOSOSE DEHYDRATASE"/>
    <property type="match status" value="1"/>
</dbReference>
<comment type="caution">
    <text evidence="3">The sequence shown here is derived from an EMBL/GenBank/DDBJ whole genome shotgun (WGS) entry which is preliminary data.</text>
</comment>
<dbReference type="InterPro" id="IPR050312">
    <property type="entry name" value="IolE/XylAMocC-like"/>
</dbReference>
<dbReference type="SUPFAM" id="SSF51658">
    <property type="entry name" value="Xylose isomerase-like"/>
    <property type="match status" value="1"/>
</dbReference>
<evidence type="ECO:0000313" key="4">
    <source>
        <dbReference type="Proteomes" id="UP000243528"/>
    </source>
</evidence>
<gene>
    <name evidence="3" type="ORF">CLV30_12366</name>
</gene>
<proteinExistence type="predicted"/>
<dbReference type="PROSITE" id="PS51318">
    <property type="entry name" value="TAT"/>
    <property type="match status" value="1"/>
</dbReference>
<dbReference type="Pfam" id="PF01261">
    <property type="entry name" value="AP_endonuc_2"/>
    <property type="match status" value="1"/>
</dbReference>
<name>A0A2P8DJ66_9ACTN</name>
<feature type="chain" id="PRO_5038949699" evidence="1">
    <location>
        <begin position="36"/>
        <end position="324"/>
    </location>
</feature>
<reference evidence="3 4" key="1">
    <citation type="submission" date="2018-03" db="EMBL/GenBank/DDBJ databases">
        <title>Genomic Encyclopedia of Archaeal and Bacterial Type Strains, Phase II (KMG-II): from individual species to whole genera.</title>
        <authorList>
            <person name="Goeker M."/>
        </authorList>
    </citation>
    <scope>NUCLEOTIDE SEQUENCE [LARGE SCALE GENOMIC DNA]</scope>
    <source>
        <strain evidence="3 4">DSM 45211</strain>
    </source>
</reference>
<dbReference type="Proteomes" id="UP000243528">
    <property type="component" value="Unassembled WGS sequence"/>
</dbReference>
<accession>A0A2P8DJ66</accession>
<evidence type="ECO:0000313" key="3">
    <source>
        <dbReference type="EMBL" id="PSK97267.1"/>
    </source>
</evidence>